<protein>
    <submittedName>
        <fullName evidence="3">Uncharacterized protein</fullName>
    </submittedName>
</protein>
<feature type="region of interest" description="Disordered" evidence="1">
    <location>
        <begin position="89"/>
        <end position="205"/>
    </location>
</feature>
<feature type="signal peptide" evidence="2">
    <location>
        <begin position="1"/>
        <end position="23"/>
    </location>
</feature>
<dbReference type="AlphaFoldDB" id="A0AA86SV00"/>
<proteinExistence type="predicted"/>
<keyword evidence="4" id="KW-1185">Reference proteome</keyword>
<evidence type="ECO:0000256" key="2">
    <source>
        <dbReference type="SAM" id="SignalP"/>
    </source>
</evidence>
<keyword evidence="2" id="KW-0732">Signal</keyword>
<dbReference type="Gramene" id="rna-AYBTSS11_LOCUS25361">
    <property type="protein sequence ID" value="CAJ1973301.1"/>
    <property type="gene ID" value="gene-AYBTSS11_LOCUS25361"/>
</dbReference>
<dbReference type="Proteomes" id="UP001189624">
    <property type="component" value="Chromosome 9"/>
</dbReference>
<evidence type="ECO:0000313" key="3">
    <source>
        <dbReference type="EMBL" id="CAJ1973301.1"/>
    </source>
</evidence>
<sequence length="205" mass="20952">MAKILLVLVFSVVLALPFPSVLGQEDWQDLLDQGGFSQDTLDQAQKAIGGTAAQAAMEDYFGAALRADRSYSNPIEDEGEGASLADFLDTDHNTNADAGISDQGTVADSPVGAPDILPDDDDDVDSSPAGAPEGSFSPAGAPSEEASTEAPTNAPVEAPQFDDFVGGERAPTNAPSGEPDDEDEFDDSHSSPPTNAPTGAPEGGS</sequence>
<reference evidence="3" key="1">
    <citation type="submission" date="2023-10" db="EMBL/GenBank/DDBJ databases">
        <authorList>
            <person name="Domelevo Entfellner J.-B."/>
        </authorList>
    </citation>
    <scope>NUCLEOTIDE SEQUENCE</scope>
</reference>
<organism evidence="3 4">
    <name type="scientific">Sphenostylis stenocarpa</name>
    <dbReference type="NCBI Taxonomy" id="92480"/>
    <lineage>
        <taxon>Eukaryota</taxon>
        <taxon>Viridiplantae</taxon>
        <taxon>Streptophyta</taxon>
        <taxon>Embryophyta</taxon>
        <taxon>Tracheophyta</taxon>
        <taxon>Spermatophyta</taxon>
        <taxon>Magnoliopsida</taxon>
        <taxon>eudicotyledons</taxon>
        <taxon>Gunneridae</taxon>
        <taxon>Pentapetalae</taxon>
        <taxon>rosids</taxon>
        <taxon>fabids</taxon>
        <taxon>Fabales</taxon>
        <taxon>Fabaceae</taxon>
        <taxon>Papilionoideae</taxon>
        <taxon>50 kb inversion clade</taxon>
        <taxon>NPAAA clade</taxon>
        <taxon>indigoferoid/millettioid clade</taxon>
        <taxon>Phaseoleae</taxon>
        <taxon>Sphenostylis</taxon>
    </lineage>
</organism>
<evidence type="ECO:0000313" key="4">
    <source>
        <dbReference type="Proteomes" id="UP001189624"/>
    </source>
</evidence>
<feature type="chain" id="PRO_5041744330" evidence="2">
    <location>
        <begin position="24"/>
        <end position="205"/>
    </location>
</feature>
<name>A0AA86SV00_9FABA</name>
<dbReference type="EMBL" id="OY731406">
    <property type="protein sequence ID" value="CAJ1973301.1"/>
    <property type="molecule type" value="Genomic_DNA"/>
</dbReference>
<gene>
    <name evidence="3" type="ORF">AYBTSS11_LOCUS25361</name>
</gene>
<accession>A0AA86SV00</accession>
<evidence type="ECO:0000256" key="1">
    <source>
        <dbReference type="SAM" id="MobiDB-lite"/>
    </source>
</evidence>